<evidence type="ECO:0000256" key="1">
    <source>
        <dbReference type="ARBA" id="ARBA00004417"/>
    </source>
</evidence>
<keyword evidence="4" id="KW-1003">Cell membrane</keyword>
<proteinExistence type="inferred from homology"/>
<gene>
    <name evidence="9" type="ORF">DRB17_14375</name>
</gene>
<reference evidence="9 10" key="1">
    <citation type="submission" date="2018-07" db="EMBL/GenBank/DDBJ databases">
        <title>Venubactetium sediminum gen. nov., sp. nov., isolated from a marine solar saltern.</title>
        <authorList>
            <person name="Wang S."/>
        </authorList>
    </citation>
    <scope>NUCLEOTIDE SEQUENCE [LARGE SCALE GENOMIC DNA]</scope>
    <source>
        <strain evidence="9 10">WD2A32</strain>
    </source>
</reference>
<evidence type="ECO:0000259" key="8">
    <source>
        <dbReference type="PROSITE" id="PS50893"/>
    </source>
</evidence>
<keyword evidence="7" id="KW-0472">Membrane</keyword>
<dbReference type="Proteomes" id="UP000253941">
    <property type="component" value="Unassembled WGS sequence"/>
</dbReference>
<dbReference type="InterPro" id="IPR013563">
    <property type="entry name" value="Oligopep_ABC_C"/>
</dbReference>
<evidence type="ECO:0000256" key="7">
    <source>
        <dbReference type="ARBA" id="ARBA00023136"/>
    </source>
</evidence>
<evidence type="ECO:0000256" key="2">
    <source>
        <dbReference type="ARBA" id="ARBA00005417"/>
    </source>
</evidence>
<dbReference type="GO" id="GO:0005524">
    <property type="term" value="F:ATP binding"/>
    <property type="evidence" value="ECO:0007669"/>
    <property type="project" value="UniProtKB-KW"/>
</dbReference>
<name>A0A369T6X7_9PROT</name>
<dbReference type="GO" id="GO:0015833">
    <property type="term" value="P:peptide transport"/>
    <property type="evidence" value="ECO:0007669"/>
    <property type="project" value="InterPro"/>
</dbReference>
<dbReference type="Pfam" id="PF00005">
    <property type="entry name" value="ABC_tran"/>
    <property type="match status" value="1"/>
</dbReference>
<dbReference type="PROSITE" id="PS00211">
    <property type="entry name" value="ABC_TRANSPORTER_1"/>
    <property type="match status" value="1"/>
</dbReference>
<dbReference type="Pfam" id="PF08352">
    <property type="entry name" value="oligo_HPY"/>
    <property type="match status" value="1"/>
</dbReference>
<comment type="caution">
    <text evidence="9">The sequence shown here is derived from an EMBL/GenBank/DDBJ whole genome shotgun (WGS) entry which is preliminary data.</text>
</comment>
<evidence type="ECO:0000313" key="10">
    <source>
        <dbReference type="Proteomes" id="UP000253941"/>
    </source>
</evidence>
<keyword evidence="6 9" id="KW-0067">ATP-binding</keyword>
<comment type="similarity">
    <text evidence="2">Belongs to the ABC transporter superfamily.</text>
</comment>
<sequence>MTLLDVAGLRTEFATPTRAVAAVDGLSFQLRPGEILGLVGESGSGKTVACRSLLRLLPSRRARIAAGTVMFENRDLMRLSEAEMRVVRGRDIAMIFQNPASHLDPVFTVGDLIAEPLIWHFGESRRAARKRAVELLRQVGIPDPAGQIERYPHQFSGGMKQRVMIAAALACEPKILLADEPTTALDVTVQAQILRLLLDLRDRTGLAIVLVTHDIGVVAETCDSVVVLYSGRVMECGGTQDVLTRPRHPYTRGLLDSLPTTAARGAELPSISGYPPPLDRLPQGCRFHPRCRFAIDRCRREPIELETVDDGHASACVRWREVMEVGP</sequence>
<dbReference type="GO" id="GO:0016887">
    <property type="term" value="F:ATP hydrolysis activity"/>
    <property type="evidence" value="ECO:0007669"/>
    <property type="project" value="InterPro"/>
</dbReference>
<evidence type="ECO:0000256" key="4">
    <source>
        <dbReference type="ARBA" id="ARBA00022475"/>
    </source>
</evidence>
<evidence type="ECO:0000256" key="3">
    <source>
        <dbReference type="ARBA" id="ARBA00022448"/>
    </source>
</evidence>
<dbReference type="InterPro" id="IPR050388">
    <property type="entry name" value="ABC_Ni/Peptide_Import"/>
</dbReference>
<evidence type="ECO:0000256" key="6">
    <source>
        <dbReference type="ARBA" id="ARBA00022840"/>
    </source>
</evidence>
<accession>A0A369T6X7</accession>
<dbReference type="NCBIfam" id="TIGR01727">
    <property type="entry name" value="oligo_HPY"/>
    <property type="match status" value="1"/>
</dbReference>
<evidence type="ECO:0000313" key="9">
    <source>
        <dbReference type="EMBL" id="RDD61083.1"/>
    </source>
</evidence>
<dbReference type="InterPro" id="IPR003439">
    <property type="entry name" value="ABC_transporter-like_ATP-bd"/>
</dbReference>
<dbReference type="Gene3D" id="3.40.50.300">
    <property type="entry name" value="P-loop containing nucleotide triphosphate hydrolases"/>
    <property type="match status" value="1"/>
</dbReference>
<dbReference type="PANTHER" id="PTHR43297:SF2">
    <property type="entry name" value="DIPEPTIDE TRANSPORT ATP-BINDING PROTEIN DPPD"/>
    <property type="match status" value="1"/>
</dbReference>
<dbReference type="SUPFAM" id="SSF52540">
    <property type="entry name" value="P-loop containing nucleoside triphosphate hydrolases"/>
    <property type="match status" value="1"/>
</dbReference>
<keyword evidence="5" id="KW-0547">Nucleotide-binding</keyword>
<feature type="domain" description="ABC transporter" evidence="8">
    <location>
        <begin position="1"/>
        <end position="255"/>
    </location>
</feature>
<dbReference type="PANTHER" id="PTHR43297">
    <property type="entry name" value="OLIGOPEPTIDE TRANSPORT ATP-BINDING PROTEIN APPD"/>
    <property type="match status" value="1"/>
</dbReference>
<keyword evidence="3" id="KW-0813">Transport</keyword>
<dbReference type="AlphaFoldDB" id="A0A369T6X7"/>
<dbReference type="GO" id="GO:0005886">
    <property type="term" value="C:plasma membrane"/>
    <property type="evidence" value="ECO:0007669"/>
    <property type="project" value="UniProtKB-SubCell"/>
</dbReference>
<evidence type="ECO:0000256" key="5">
    <source>
        <dbReference type="ARBA" id="ARBA00022741"/>
    </source>
</evidence>
<dbReference type="InterPro" id="IPR027417">
    <property type="entry name" value="P-loop_NTPase"/>
</dbReference>
<dbReference type="EMBL" id="QPMH01000015">
    <property type="protein sequence ID" value="RDD61083.1"/>
    <property type="molecule type" value="Genomic_DNA"/>
</dbReference>
<comment type="subcellular location">
    <subcellularLocation>
        <location evidence="1">Cell inner membrane</location>
        <topology evidence="1">Peripheral membrane protein</topology>
    </subcellularLocation>
</comment>
<protein>
    <submittedName>
        <fullName evidence="9">ABC transporter ATP-binding protein</fullName>
    </submittedName>
</protein>
<dbReference type="FunFam" id="3.40.50.300:FF:000016">
    <property type="entry name" value="Oligopeptide ABC transporter ATP-binding component"/>
    <property type="match status" value="1"/>
</dbReference>
<keyword evidence="10" id="KW-1185">Reference proteome</keyword>
<organism evidence="9 10">
    <name type="scientific">Ferruginivarius sediminum</name>
    <dbReference type="NCBI Taxonomy" id="2661937"/>
    <lineage>
        <taxon>Bacteria</taxon>
        <taxon>Pseudomonadati</taxon>
        <taxon>Pseudomonadota</taxon>
        <taxon>Alphaproteobacteria</taxon>
        <taxon>Rhodospirillales</taxon>
        <taxon>Rhodospirillaceae</taxon>
        <taxon>Ferruginivarius</taxon>
    </lineage>
</organism>
<dbReference type="GO" id="GO:0055085">
    <property type="term" value="P:transmembrane transport"/>
    <property type="evidence" value="ECO:0007669"/>
    <property type="project" value="UniProtKB-ARBA"/>
</dbReference>
<dbReference type="RefSeq" id="WP_114582912.1">
    <property type="nucleotide sequence ID" value="NZ_QPMH01000015.1"/>
</dbReference>
<dbReference type="SMART" id="SM00382">
    <property type="entry name" value="AAA"/>
    <property type="match status" value="1"/>
</dbReference>
<dbReference type="InterPro" id="IPR003593">
    <property type="entry name" value="AAA+_ATPase"/>
</dbReference>
<dbReference type="PROSITE" id="PS50893">
    <property type="entry name" value="ABC_TRANSPORTER_2"/>
    <property type="match status" value="1"/>
</dbReference>
<dbReference type="CDD" id="cd03257">
    <property type="entry name" value="ABC_NikE_OppD_transporters"/>
    <property type="match status" value="1"/>
</dbReference>
<dbReference type="InterPro" id="IPR017871">
    <property type="entry name" value="ABC_transporter-like_CS"/>
</dbReference>